<feature type="transmembrane region" description="Helical" evidence="1">
    <location>
        <begin position="22"/>
        <end position="50"/>
    </location>
</feature>
<organism evidence="2 3">
    <name type="scientific">Pseudomonas putida</name>
    <name type="common">Arthrobacter siderocapsulatus</name>
    <dbReference type="NCBI Taxonomy" id="303"/>
    <lineage>
        <taxon>Bacteria</taxon>
        <taxon>Pseudomonadati</taxon>
        <taxon>Pseudomonadota</taxon>
        <taxon>Gammaproteobacteria</taxon>
        <taxon>Pseudomonadales</taxon>
        <taxon>Pseudomonadaceae</taxon>
        <taxon>Pseudomonas</taxon>
    </lineage>
</organism>
<geneLocation type="plasmid" evidence="3">
    <name>pkf715a dna</name>
</geneLocation>
<dbReference type="EMBL" id="AP015030">
    <property type="protein sequence ID" value="BAW26618.1"/>
    <property type="molecule type" value="Genomic_DNA"/>
</dbReference>
<gene>
    <name evidence="2" type="ORF">KF715C_pA1130</name>
</gene>
<keyword evidence="1" id="KW-1133">Transmembrane helix</keyword>
<feature type="transmembrane region" description="Helical" evidence="1">
    <location>
        <begin position="62"/>
        <end position="86"/>
    </location>
</feature>
<keyword evidence="2" id="KW-0614">Plasmid</keyword>
<evidence type="ECO:0000313" key="3">
    <source>
        <dbReference type="Proteomes" id="UP000218731"/>
    </source>
</evidence>
<keyword evidence="1" id="KW-0472">Membrane</keyword>
<dbReference type="Proteomes" id="UP000218731">
    <property type="component" value="Plasmid pKF715A"/>
</dbReference>
<evidence type="ECO:0000256" key="1">
    <source>
        <dbReference type="SAM" id="Phobius"/>
    </source>
</evidence>
<evidence type="ECO:0000313" key="2">
    <source>
        <dbReference type="EMBL" id="BAW26618.1"/>
    </source>
</evidence>
<dbReference type="RefSeq" id="WP_020308293.1">
    <property type="nucleotide sequence ID" value="NZ_AP015030.1"/>
</dbReference>
<feature type="transmembrane region" description="Helical" evidence="1">
    <location>
        <begin position="98"/>
        <end position="120"/>
    </location>
</feature>
<protein>
    <submittedName>
        <fullName evidence="2">Uncharacterized protein</fullName>
    </submittedName>
</protein>
<dbReference type="AlphaFoldDB" id="A0A1L7NMA4"/>
<sequence>MNHDQSSATGFLAERFERDSEFTYAILADAAGVLFWVAVLASVVVAFMWLTNLIEHLTFRKGWRLAIGFAGLVGLAKALSAAGAYLRTISPSFSPGEAVFGATWILLSMLLLIGPFVLILSTKNKKPS</sequence>
<proteinExistence type="predicted"/>
<name>A0A1L7NMA4_PSEPU</name>
<keyword evidence="1" id="KW-0812">Transmembrane</keyword>
<accession>A0A1L7NMA4</accession>
<reference evidence="2 3" key="1">
    <citation type="submission" date="2015-11" db="EMBL/GenBank/DDBJ databases">
        <title>Complete genome sequencing of a biphenyl-degrading bacterium, Pseudomonas putida KF715 (=NBRC110667).</title>
        <authorList>
            <person name="Suenaga H."/>
            <person name="Fujihara N."/>
            <person name="Watanabe T."/>
            <person name="Hirose J."/>
            <person name="Kimura N."/>
            <person name="Yamazoe A."/>
            <person name="Hosoyama A."/>
            <person name="Shimodaira J."/>
            <person name="Furukawa K."/>
        </authorList>
    </citation>
    <scope>NUCLEOTIDE SEQUENCE [LARGE SCALE GENOMIC DNA]</scope>
    <source>
        <strain evidence="2 3">KF715</strain>
        <plasmid evidence="3">Plasmid pkf715a dna</plasmid>
    </source>
</reference>